<feature type="transmembrane region" description="Helical" evidence="7">
    <location>
        <begin position="159"/>
        <end position="179"/>
    </location>
</feature>
<accession>A0ABQ0HFW0</accession>
<feature type="transmembrane region" description="Helical" evidence="7">
    <location>
        <begin position="31"/>
        <end position="50"/>
    </location>
</feature>
<reference evidence="9 10" key="1">
    <citation type="submission" date="2012-02" db="EMBL/GenBank/DDBJ databases">
        <title>Whole genome shotgun sequence of Gordonia terrae NBRC 100016.</title>
        <authorList>
            <person name="Takarada H."/>
            <person name="Hosoyama A."/>
            <person name="Tsuchikane K."/>
            <person name="Katsumata H."/>
            <person name="Yamazaki S."/>
            <person name="Fujita N."/>
        </authorList>
    </citation>
    <scope>NUCLEOTIDE SEQUENCE [LARGE SCALE GENOMIC DNA]</scope>
    <source>
        <strain evidence="9 10">NBRC 100016</strain>
    </source>
</reference>
<name>A0ABQ0HFW0_9ACTN</name>
<evidence type="ECO:0000313" key="9">
    <source>
        <dbReference type="EMBL" id="GAB44787.1"/>
    </source>
</evidence>
<evidence type="ECO:0000256" key="1">
    <source>
        <dbReference type="ARBA" id="ARBA00004651"/>
    </source>
</evidence>
<feature type="region of interest" description="Disordered" evidence="6">
    <location>
        <begin position="537"/>
        <end position="582"/>
    </location>
</feature>
<dbReference type="InterPro" id="IPR020846">
    <property type="entry name" value="MFS_dom"/>
</dbReference>
<feature type="compositionally biased region" description="Basic and acidic residues" evidence="6">
    <location>
        <begin position="492"/>
        <end position="502"/>
    </location>
</feature>
<feature type="transmembrane region" description="Helical" evidence="7">
    <location>
        <begin position="216"/>
        <end position="235"/>
    </location>
</feature>
<dbReference type="EMBL" id="BAFD01000072">
    <property type="protein sequence ID" value="GAB44787.1"/>
    <property type="molecule type" value="Genomic_DNA"/>
</dbReference>
<feature type="region of interest" description="Disordered" evidence="6">
    <location>
        <begin position="492"/>
        <end position="520"/>
    </location>
</feature>
<feature type="transmembrane region" description="Helical" evidence="7">
    <location>
        <begin position="324"/>
        <end position="343"/>
    </location>
</feature>
<dbReference type="Proteomes" id="UP000004881">
    <property type="component" value="Unassembled WGS sequence"/>
</dbReference>
<comment type="caution">
    <text evidence="9">The sequence shown here is derived from an EMBL/GenBank/DDBJ whole genome shotgun (WGS) entry which is preliminary data.</text>
</comment>
<dbReference type="Gene3D" id="1.20.1250.20">
    <property type="entry name" value="MFS general substrate transporter like domains"/>
    <property type="match status" value="1"/>
</dbReference>
<protein>
    <submittedName>
        <fullName evidence="9">Major facilitator superfamily transporter</fullName>
    </submittedName>
</protein>
<feature type="transmembrane region" description="Helical" evidence="7">
    <location>
        <begin position="247"/>
        <end position="265"/>
    </location>
</feature>
<keyword evidence="3 7" id="KW-0812">Transmembrane</keyword>
<comment type="subcellular location">
    <subcellularLocation>
        <location evidence="1">Cell membrane</location>
        <topology evidence="1">Multi-pass membrane protein</topology>
    </subcellularLocation>
</comment>
<evidence type="ECO:0000256" key="4">
    <source>
        <dbReference type="ARBA" id="ARBA00022989"/>
    </source>
</evidence>
<keyword evidence="5 7" id="KW-0472">Membrane</keyword>
<evidence type="ECO:0000259" key="8">
    <source>
        <dbReference type="PROSITE" id="PS50850"/>
    </source>
</evidence>
<feature type="transmembrane region" description="Helical" evidence="7">
    <location>
        <begin position="70"/>
        <end position="90"/>
    </location>
</feature>
<feature type="transmembrane region" description="Helical" evidence="7">
    <location>
        <begin position="130"/>
        <end position="147"/>
    </location>
</feature>
<evidence type="ECO:0000256" key="7">
    <source>
        <dbReference type="SAM" id="Phobius"/>
    </source>
</evidence>
<gene>
    <name evidence="9" type="ORF">GOTRE_072_00100</name>
</gene>
<dbReference type="InterPro" id="IPR011701">
    <property type="entry name" value="MFS"/>
</dbReference>
<feature type="transmembrane region" description="Helical" evidence="7">
    <location>
        <begin position="465"/>
        <end position="487"/>
    </location>
</feature>
<dbReference type="CDD" id="cd17504">
    <property type="entry name" value="MFS_MMR_MDR_like"/>
    <property type="match status" value="1"/>
</dbReference>
<dbReference type="Pfam" id="PF07690">
    <property type="entry name" value="MFS_1"/>
    <property type="match status" value="1"/>
</dbReference>
<evidence type="ECO:0000313" key="10">
    <source>
        <dbReference type="Proteomes" id="UP000004881"/>
    </source>
</evidence>
<keyword evidence="4 7" id="KW-1133">Transmembrane helix</keyword>
<dbReference type="InterPro" id="IPR036259">
    <property type="entry name" value="MFS_trans_sf"/>
</dbReference>
<evidence type="ECO:0000256" key="3">
    <source>
        <dbReference type="ARBA" id="ARBA00022692"/>
    </source>
</evidence>
<feature type="transmembrane region" description="Helical" evidence="7">
    <location>
        <begin position="185"/>
        <end position="204"/>
    </location>
</feature>
<dbReference type="Gene3D" id="1.20.1720.10">
    <property type="entry name" value="Multidrug resistance protein D"/>
    <property type="match status" value="1"/>
</dbReference>
<feature type="transmembrane region" description="Helical" evidence="7">
    <location>
        <begin position="383"/>
        <end position="404"/>
    </location>
</feature>
<evidence type="ECO:0000256" key="6">
    <source>
        <dbReference type="SAM" id="MobiDB-lite"/>
    </source>
</evidence>
<feature type="region of interest" description="Disordered" evidence="6">
    <location>
        <begin position="1"/>
        <end position="24"/>
    </location>
</feature>
<evidence type="ECO:0000256" key="2">
    <source>
        <dbReference type="ARBA" id="ARBA00022448"/>
    </source>
</evidence>
<feature type="compositionally biased region" description="Basic residues" evidence="6">
    <location>
        <begin position="572"/>
        <end position="582"/>
    </location>
</feature>
<dbReference type="PROSITE" id="PS50850">
    <property type="entry name" value="MFS"/>
    <property type="match status" value="1"/>
</dbReference>
<feature type="transmembrane region" description="Helical" evidence="7">
    <location>
        <begin position="97"/>
        <end position="124"/>
    </location>
</feature>
<feature type="compositionally biased region" description="Low complexity" evidence="6">
    <location>
        <begin position="537"/>
        <end position="548"/>
    </location>
</feature>
<keyword evidence="10" id="KW-1185">Reference proteome</keyword>
<feature type="transmembrane region" description="Helical" evidence="7">
    <location>
        <begin position="355"/>
        <end position="377"/>
    </location>
</feature>
<proteinExistence type="predicted"/>
<feature type="domain" description="Major facilitator superfamily (MFS) profile" evidence="8">
    <location>
        <begin position="32"/>
        <end position="492"/>
    </location>
</feature>
<keyword evidence="2" id="KW-0813">Transport</keyword>
<evidence type="ECO:0000256" key="5">
    <source>
        <dbReference type="ARBA" id="ARBA00023136"/>
    </source>
</evidence>
<dbReference type="SUPFAM" id="SSF103473">
    <property type="entry name" value="MFS general substrate transporter"/>
    <property type="match status" value="1"/>
</dbReference>
<dbReference type="PANTHER" id="PTHR23501:SF197">
    <property type="entry name" value="COMD"/>
    <property type="match status" value="1"/>
</dbReference>
<feature type="transmembrane region" description="Helical" evidence="7">
    <location>
        <begin position="425"/>
        <end position="445"/>
    </location>
</feature>
<dbReference type="PANTHER" id="PTHR23501">
    <property type="entry name" value="MAJOR FACILITATOR SUPERFAMILY"/>
    <property type="match status" value="1"/>
</dbReference>
<feature type="transmembrane region" description="Helical" evidence="7">
    <location>
        <begin position="285"/>
        <end position="304"/>
    </location>
</feature>
<organism evidence="9 10">
    <name type="scientific">Gordonia terrae NBRC 100016</name>
    <dbReference type="NCBI Taxonomy" id="1089454"/>
    <lineage>
        <taxon>Bacteria</taxon>
        <taxon>Bacillati</taxon>
        <taxon>Actinomycetota</taxon>
        <taxon>Actinomycetes</taxon>
        <taxon>Mycobacteriales</taxon>
        <taxon>Gordoniaceae</taxon>
        <taxon>Gordonia</taxon>
    </lineage>
</organism>
<sequence>MTSRTDADGTTDSTPDLPPPDHAAEKPHPRLAVAVLCLAGIVVALMQTIIVPLIPQLPALLHADASDTTWAITITLLLGAVATPIGGRIGDMYGKRLAILVSLGFVAVGSVACAVATSLPLFIIGRGLQGLGFGIVALGISVMRDIVPPRHLGSSVGTMSASLGIGGALGLPVAALIAQHVSWHALFWSCAGAATLAGVGVALTVRSTAKPSGGRFDALGALGLTVLLVCLLLPLSKGAEWGWSHPLTLGLFAGFVVSTSVWVFVELRRASPLIDLRILAKRPLLLTNLASIATGFAFYAMQLIPIQLLMAPTNSPDGFGYDMVHASLILAPSGLVMFVFSHISGRINAVFGARISLALGAVIIGIGYVIFIVGIAGPWDLTWIHMLVIACCIGAGLGIAYSAMPALIMQSVSVEQTGESNGVNALMRIVGTSTAAAAVGMLLTWSMISVPVADGTSIGVPTAEGYLWASGIALVMSVIAAVVAFAIPAHGRSTEPRSDATTRTRNRPAGHEMRTAPDARSVTPCFFRRRSLRSAPAGASASYGGSHPPLHPASSTRHADGPHRRLPLPVRARPRRGVPRSR</sequence>